<keyword evidence="2" id="KW-1185">Reference proteome</keyword>
<evidence type="ECO:0000313" key="1">
    <source>
        <dbReference type="EMBL" id="TQJ14692.1"/>
    </source>
</evidence>
<protein>
    <submittedName>
        <fullName evidence="1">Uncharacterized protein</fullName>
    </submittedName>
</protein>
<organism evidence="1 2">
    <name type="scientific">Yimella lutea</name>
    <dbReference type="NCBI Taxonomy" id="587872"/>
    <lineage>
        <taxon>Bacteria</taxon>
        <taxon>Bacillati</taxon>
        <taxon>Actinomycetota</taxon>
        <taxon>Actinomycetes</taxon>
        <taxon>Micrococcales</taxon>
        <taxon>Dermacoccaceae</taxon>
        <taxon>Yimella</taxon>
    </lineage>
</organism>
<gene>
    <name evidence="1" type="ORF">FB459_2192</name>
</gene>
<reference evidence="1 2" key="1">
    <citation type="submission" date="2019-06" db="EMBL/GenBank/DDBJ databases">
        <title>Sequencing the genomes of 1000 actinobacteria strains.</title>
        <authorList>
            <person name="Klenk H.-P."/>
        </authorList>
    </citation>
    <scope>NUCLEOTIDE SEQUENCE [LARGE SCALE GENOMIC DNA]</scope>
    <source>
        <strain evidence="1 2">DSM 19828</strain>
    </source>
</reference>
<dbReference type="RefSeq" id="WP_141928470.1">
    <property type="nucleotide sequence ID" value="NZ_BAABCI010000017.1"/>
</dbReference>
<dbReference type="EMBL" id="VFMO01000001">
    <property type="protein sequence ID" value="TQJ14692.1"/>
    <property type="molecule type" value="Genomic_DNA"/>
</dbReference>
<comment type="caution">
    <text evidence="1">The sequence shown here is derived from an EMBL/GenBank/DDBJ whole genome shotgun (WGS) entry which is preliminary data.</text>
</comment>
<name>A0A542EH81_9MICO</name>
<dbReference type="AlphaFoldDB" id="A0A542EH81"/>
<sequence>MQPARQPAGTAMGGQFAPMYRAEAPLSLAGPATGSYRFPPEISDTDEYVNWWSNVEIEDDTCQAFESNYVRHWRQWTNEKVSAWEKENPRPGNERDGATWDGYRANAVQSYSSMRPPIFRDQIRPLARIRGMAVMVAQLPVEGQQRVLSQQVRLPGNVIDTVGGIADKYHLRSFHANYDLDAHDREVRTASYLERIATSNDAIELEQMYGPHNWATE</sequence>
<evidence type="ECO:0000313" key="2">
    <source>
        <dbReference type="Proteomes" id="UP000320806"/>
    </source>
</evidence>
<dbReference type="Proteomes" id="UP000320806">
    <property type="component" value="Unassembled WGS sequence"/>
</dbReference>
<proteinExistence type="predicted"/>
<accession>A0A542EH81</accession>